<protein>
    <submittedName>
        <fullName evidence="2">Uncharacterized protein</fullName>
    </submittedName>
</protein>
<organism evidence="1 2">
    <name type="scientific">Romanomermis culicivorax</name>
    <name type="common">Nematode worm</name>
    <dbReference type="NCBI Taxonomy" id="13658"/>
    <lineage>
        <taxon>Eukaryota</taxon>
        <taxon>Metazoa</taxon>
        <taxon>Ecdysozoa</taxon>
        <taxon>Nematoda</taxon>
        <taxon>Enoplea</taxon>
        <taxon>Dorylaimia</taxon>
        <taxon>Mermithida</taxon>
        <taxon>Mermithoidea</taxon>
        <taxon>Mermithidae</taxon>
        <taxon>Romanomermis</taxon>
    </lineage>
</organism>
<evidence type="ECO:0000313" key="2">
    <source>
        <dbReference type="WBParaSite" id="nRc.2.0.1.t32594-RA"/>
    </source>
</evidence>
<sequence>MIDTAKTRKHNIWRVGQKSYQSYVAHVLFDFSINFRNVGQVNLIDEHKTHHLRTILENH</sequence>
<keyword evidence="1" id="KW-1185">Reference proteome</keyword>
<evidence type="ECO:0000313" key="1">
    <source>
        <dbReference type="Proteomes" id="UP000887565"/>
    </source>
</evidence>
<name>A0A915K1N9_ROMCU</name>
<proteinExistence type="predicted"/>
<dbReference type="Proteomes" id="UP000887565">
    <property type="component" value="Unplaced"/>
</dbReference>
<accession>A0A915K1N9</accession>
<dbReference type="AlphaFoldDB" id="A0A915K1N9"/>
<dbReference type="WBParaSite" id="nRc.2.0.1.t32594-RA">
    <property type="protein sequence ID" value="nRc.2.0.1.t32594-RA"/>
    <property type="gene ID" value="nRc.2.0.1.g32594"/>
</dbReference>
<reference evidence="2" key="1">
    <citation type="submission" date="2022-11" db="UniProtKB">
        <authorList>
            <consortium name="WormBaseParasite"/>
        </authorList>
    </citation>
    <scope>IDENTIFICATION</scope>
</reference>